<dbReference type="Pfam" id="PF14011">
    <property type="entry name" value="ESX-1_EspG"/>
    <property type="match status" value="1"/>
</dbReference>
<name>A0A7I9W6K5_MYCAG</name>
<comment type="caution">
    <text evidence="5">The sequence shown here is derived from an EMBL/GenBank/DDBJ whole genome shotgun (WGS) entry which is preliminary data.</text>
</comment>
<sequence>MMADLTTTPSGIWVLQALLGVEQMPTVLRLRPFVPSVDGDGTVATTHGQVPLSQTAEYASLVAAGVIDERGQVAEAVRDWMAVVGRPQREVTVVIRRPKPLDTAVGENQEAPQLVEERALSICQRERWLAMIARSGDEIVLAPVGEAARADAQVELICDTVLHAFSAGSPAPIAGFNLPSAALERALVDTVGEDRAVVASALTRLGLSPDQVAVMAAAARLDESAMAVVAVIDHGIKMAVHPDVISVIDSELGRITISYTTGPDGTRWTSVWPTSPEALRHDLSNLLNAAKAPA</sequence>
<keyword evidence="3" id="KW-0963">Cytoplasm</keyword>
<gene>
    <name evidence="5" type="primary">espG2</name>
    <name evidence="5" type="ORF">MAGR_47730</name>
</gene>
<reference evidence="5 6" key="1">
    <citation type="journal article" date="2019" name="Emerg. Microbes Infect.">
        <title>Comprehensive subspecies identification of 175 nontuberculous mycobacteria species based on 7547 genomic profiles.</title>
        <authorList>
            <person name="Matsumoto Y."/>
            <person name="Kinjo T."/>
            <person name="Motooka D."/>
            <person name="Nabeya D."/>
            <person name="Jung N."/>
            <person name="Uechi K."/>
            <person name="Horii T."/>
            <person name="Iida T."/>
            <person name="Fujita J."/>
            <person name="Nakamura S."/>
        </authorList>
    </citation>
    <scope>NUCLEOTIDE SEQUENCE [LARGE SCALE GENOMIC DNA]</scope>
    <source>
        <strain evidence="5 6">JCM 6377</strain>
    </source>
</reference>
<dbReference type="AlphaFoldDB" id="A0A7I9W6K5"/>
<comment type="subcellular location">
    <subcellularLocation>
        <location evidence="1">Cytoplasm</location>
    </subcellularLocation>
</comment>
<comment type="similarity">
    <text evidence="2">Belongs to the EspG family.</text>
</comment>
<evidence type="ECO:0000256" key="1">
    <source>
        <dbReference type="ARBA" id="ARBA00004496"/>
    </source>
</evidence>
<dbReference type="GO" id="GO:0005737">
    <property type="term" value="C:cytoplasm"/>
    <property type="evidence" value="ECO:0007669"/>
    <property type="project" value="UniProtKB-SubCell"/>
</dbReference>
<accession>A0A7I9W6K5</accession>
<dbReference type="Proteomes" id="UP000465302">
    <property type="component" value="Unassembled WGS sequence"/>
</dbReference>
<proteinExistence type="inferred from homology"/>
<evidence type="ECO:0000256" key="2">
    <source>
        <dbReference type="ARBA" id="ARBA00006411"/>
    </source>
</evidence>
<protein>
    <submittedName>
        <fullName evidence="5">ESX-2 secretion-associated protein EspG2</fullName>
    </submittedName>
</protein>
<evidence type="ECO:0000256" key="4">
    <source>
        <dbReference type="ARBA" id="ARBA00023186"/>
    </source>
</evidence>
<evidence type="ECO:0000313" key="5">
    <source>
        <dbReference type="EMBL" id="GFG53332.1"/>
    </source>
</evidence>
<dbReference type="EMBL" id="BLKS01000001">
    <property type="protein sequence ID" value="GFG53332.1"/>
    <property type="molecule type" value="Genomic_DNA"/>
</dbReference>
<keyword evidence="4" id="KW-0143">Chaperone</keyword>
<organism evidence="5 6">
    <name type="scientific">Mycolicibacterium agri</name>
    <name type="common">Mycobacterium agri</name>
    <dbReference type="NCBI Taxonomy" id="36811"/>
    <lineage>
        <taxon>Bacteria</taxon>
        <taxon>Bacillati</taxon>
        <taxon>Actinomycetota</taxon>
        <taxon>Actinomycetes</taxon>
        <taxon>Mycobacteriales</taxon>
        <taxon>Mycobacteriaceae</taxon>
        <taxon>Mycolicibacterium</taxon>
    </lineage>
</organism>
<evidence type="ECO:0000313" key="6">
    <source>
        <dbReference type="Proteomes" id="UP000465302"/>
    </source>
</evidence>
<dbReference type="InterPro" id="IPR025734">
    <property type="entry name" value="EspG"/>
</dbReference>
<evidence type="ECO:0000256" key="3">
    <source>
        <dbReference type="ARBA" id="ARBA00022490"/>
    </source>
</evidence>